<sequence>MVKQILTHKTTVLLLLGLLLMLPMQWILDLNQERQAYRREAIEKIMGSASGPQRLIGPVLVQPFVREVTLHDGKEVKRYQERLLRYRLPQRLDAHIGMEVTPRTLGIYQAQVYQAKVTLSGTLDADPNWQVPADAVAETPYLSLALSDARGISQIPTLTLGGKSLEVLPGARLGQLAGVHAPLTTDTGGRFEVELTLQGMERLALVPVGRDSSLTLAGNWPHPNFLGDFLPTSREVTQEGFNARWQTSWFATDMESRLPDLIEEHSDTLPAFATSLVQPVDHYQQNERSAKYALLFIGLTFLAVVMGELLRGLRIHPIQYALVGMSLVIFYLVLLALTEQIGFTPAYLLASLACVLLNAVYLSQALGGPRAGLAFAGLQALLYTVLYGLLQAEDLALLLGALLLLLILALVMMLTRTFDWYALNRRE</sequence>
<dbReference type="RefSeq" id="WP_060588175.1">
    <property type="nucleotide sequence ID" value="NZ_CP013067.1"/>
</dbReference>
<accession>A0A0S2SLL2</accession>
<gene>
    <name evidence="2" type="ORF">WL1483_3198</name>
</gene>
<dbReference type="PANTHER" id="PTHR30092:SF0">
    <property type="entry name" value="INNER MEMBRANE PROTEIN CRED"/>
    <property type="match status" value="1"/>
</dbReference>
<feature type="transmembrane region" description="Helical" evidence="1">
    <location>
        <begin position="396"/>
        <end position="415"/>
    </location>
</feature>
<evidence type="ECO:0000256" key="1">
    <source>
        <dbReference type="SAM" id="Phobius"/>
    </source>
</evidence>
<keyword evidence="1" id="KW-1133">Transmembrane helix</keyword>
<keyword evidence="1" id="KW-0472">Membrane</keyword>
<dbReference type="PANTHER" id="PTHR30092">
    <property type="entry name" value="INNER MEMBRANE PROTEIN CRED"/>
    <property type="match status" value="1"/>
</dbReference>
<organism evidence="2 3">
    <name type="scientific">Aeromonas schubertii</name>
    <dbReference type="NCBI Taxonomy" id="652"/>
    <lineage>
        <taxon>Bacteria</taxon>
        <taxon>Pseudomonadati</taxon>
        <taxon>Pseudomonadota</taxon>
        <taxon>Gammaproteobacteria</taxon>
        <taxon>Aeromonadales</taxon>
        <taxon>Aeromonadaceae</taxon>
        <taxon>Aeromonas</taxon>
    </lineage>
</organism>
<dbReference type="InterPro" id="IPR010364">
    <property type="entry name" value="Uncharacterised_IM_CreD"/>
</dbReference>
<dbReference type="KEGG" id="asr:WL1483_3198"/>
<reference evidence="2 3" key="2">
    <citation type="journal article" date="2016" name="Genome Announc.">
        <title>Complete Genome Sequence of the Highly Virulent Aeromonas schubertii Strain WL1483, Isolated from Diseased Snakehead Fish (Channa argus) in China.</title>
        <authorList>
            <person name="Liu L."/>
            <person name="Li N."/>
            <person name="Zhang D."/>
            <person name="Fu X."/>
            <person name="Shi C."/>
            <person name="Lin Q."/>
            <person name="Hao G."/>
        </authorList>
    </citation>
    <scope>NUCLEOTIDE SEQUENCE [LARGE SCALE GENOMIC DNA]</scope>
    <source>
        <strain evidence="2 3">WL1483</strain>
    </source>
</reference>
<dbReference type="AlphaFoldDB" id="A0A0S2SLL2"/>
<dbReference type="PIRSF" id="PIRSF004548">
    <property type="entry name" value="CreD"/>
    <property type="match status" value="1"/>
</dbReference>
<protein>
    <recommendedName>
        <fullName evidence="4">Cell envelope integrity protein CreD</fullName>
    </recommendedName>
</protein>
<dbReference type="Pfam" id="PF06123">
    <property type="entry name" value="CreD"/>
    <property type="match status" value="1"/>
</dbReference>
<dbReference type="GO" id="GO:0005886">
    <property type="term" value="C:plasma membrane"/>
    <property type="evidence" value="ECO:0007669"/>
    <property type="project" value="TreeGrafter"/>
</dbReference>
<keyword evidence="1" id="KW-0812">Transmembrane</keyword>
<dbReference type="Proteomes" id="UP000058114">
    <property type="component" value="Chromosome"/>
</dbReference>
<reference evidence="3" key="1">
    <citation type="submission" date="2015-10" db="EMBL/GenBank/DDBJ databases">
        <title>Complete Genome Sequence of Aeromonas schubertii strain WL1483.</title>
        <authorList>
            <person name="Liu L."/>
        </authorList>
    </citation>
    <scope>NUCLEOTIDE SEQUENCE [LARGE SCALE GENOMIC DNA]</scope>
    <source>
        <strain evidence="3">WL1483</strain>
    </source>
</reference>
<feature type="transmembrane region" description="Helical" evidence="1">
    <location>
        <begin position="292"/>
        <end position="310"/>
    </location>
</feature>
<evidence type="ECO:0000313" key="3">
    <source>
        <dbReference type="Proteomes" id="UP000058114"/>
    </source>
</evidence>
<name>A0A0S2SLL2_9GAMM</name>
<feature type="transmembrane region" description="Helical" evidence="1">
    <location>
        <begin position="317"/>
        <end position="337"/>
    </location>
</feature>
<feature type="transmembrane region" description="Helical" evidence="1">
    <location>
        <begin position="12"/>
        <end position="28"/>
    </location>
</feature>
<evidence type="ECO:0008006" key="4">
    <source>
        <dbReference type="Google" id="ProtNLM"/>
    </source>
</evidence>
<feature type="transmembrane region" description="Helical" evidence="1">
    <location>
        <begin position="373"/>
        <end position="390"/>
    </location>
</feature>
<feature type="transmembrane region" description="Helical" evidence="1">
    <location>
        <begin position="343"/>
        <end position="361"/>
    </location>
</feature>
<evidence type="ECO:0000313" key="2">
    <source>
        <dbReference type="EMBL" id="ALP42617.1"/>
    </source>
</evidence>
<dbReference type="NCBIfam" id="NF008712">
    <property type="entry name" value="PRK11715.1-1"/>
    <property type="match status" value="1"/>
</dbReference>
<dbReference type="PATRIC" id="fig|652.5.peg.4421"/>
<proteinExistence type="predicted"/>
<dbReference type="EMBL" id="CP013067">
    <property type="protein sequence ID" value="ALP42617.1"/>
    <property type="molecule type" value="Genomic_DNA"/>
</dbReference>